<dbReference type="STRING" id="1159016.SAMN02927937_01746"/>
<protein>
    <submittedName>
        <fullName evidence="1">Uncharacterized protein</fullName>
    </submittedName>
</protein>
<sequence>MSSRIWVMIMTIVISLITMSCQKDDGFNEEEITDTLSVYVYRAGVEMHQDRYSALYMKNRQKVVLPSVTGGSTIARDIKVSGDDVYVVGEELNEEQESVKALLWVNGQAQELNAPNSKSVTAKAVFVKDNDVYVIGSYLPQAENATYRAIVWKNGEFTHIGSNDVSTRLEDIFVFTTNRLTFQN</sequence>
<dbReference type="Proteomes" id="UP000199634">
    <property type="component" value="Unassembled WGS sequence"/>
</dbReference>
<name>A0A1H6L8P9_9FLAO</name>
<keyword evidence="2" id="KW-1185">Reference proteome</keyword>
<accession>A0A1H6L8P9</accession>
<dbReference type="EMBL" id="FNXE01000023">
    <property type="protein sequence ID" value="SEH84852.1"/>
    <property type="molecule type" value="Genomic_DNA"/>
</dbReference>
<reference evidence="1 2" key="1">
    <citation type="submission" date="2016-10" db="EMBL/GenBank/DDBJ databases">
        <authorList>
            <person name="de Groot N.N."/>
        </authorList>
    </citation>
    <scope>NUCLEOTIDE SEQUENCE [LARGE SCALE GENOMIC DNA]</scope>
    <source>
        <strain evidence="1 2">CGMCC 1.10825</strain>
    </source>
</reference>
<dbReference type="PROSITE" id="PS51257">
    <property type="entry name" value="PROKAR_LIPOPROTEIN"/>
    <property type="match status" value="1"/>
</dbReference>
<proteinExistence type="predicted"/>
<evidence type="ECO:0000313" key="1">
    <source>
        <dbReference type="EMBL" id="SEH84852.1"/>
    </source>
</evidence>
<gene>
    <name evidence="1" type="ORF">SAMN02927937_01746</name>
</gene>
<dbReference type="OrthoDB" id="948245at2"/>
<organism evidence="1 2">
    <name type="scientific">Paenimyroides marinum</name>
    <dbReference type="NCBI Taxonomy" id="1159016"/>
    <lineage>
        <taxon>Bacteria</taxon>
        <taxon>Pseudomonadati</taxon>
        <taxon>Bacteroidota</taxon>
        <taxon>Flavobacteriia</taxon>
        <taxon>Flavobacteriales</taxon>
        <taxon>Flavobacteriaceae</taxon>
        <taxon>Paenimyroides</taxon>
    </lineage>
</organism>
<evidence type="ECO:0000313" key="2">
    <source>
        <dbReference type="Proteomes" id="UP000199634"/>
    </source>
</evidence>
<dbReference type="RefSeq" id="WP_091099118.1">
    <property type="nucleotide sequence ID" value="NZ_FNXE01000023.1"/>
</dbReference>
<dbReference type="AlphaFoldDB" id="A0A1H6L8P9"/>